<dbReference type="EMBL" id="VNJJ01000033">
    <property type="protein sequence ID" value="TVX91388.1"/>
    <property type="molecule type" value="Genomic_DNA"/>
</dbReference>
<dbReference type="OrthoDB" id="2578197at2"/>
<protein>
    <submittedName>
        <fullName evidence="1">DUF2384 domain-containing protein</fullName>
    </submittedName>
</protein>
<sequence>MNCYCDSLEEIQGFGGYGHFQSTLNVMNNNVINEYFIKIYEGTDRINYKCTNCMQLWSLGIPDFPVVGYLMRKDQDDFEKILEQEFSEEAWKNLHNYYLKEYMNLDENLKKYADAFSIPEDIKQILLCKFGNGLEEWLNTSVPGFGGRRPVELLVNDIKLKILKAGIMRMLE</sequence>
<name>A0A559IUV0_9BACL</name>
<comment type="caution">
    <text evidence="1">The sequence shown here is derived from an EMBL/GenBank/DDBJ whole genome shotgun (WGS) entry which is preliminary data.</text>
</comment>
<dbReference type="AlphaFoldDB" id="A0A559IUV0"/>
<dbReference type="Proteomes" id="UP000316330">
    <property type="component" value="Unassembled WGS sequence"/>
</dbReference>
<accession>A0A559IUV0</accession>
<evidence type="ECO:0000313" key="1">
    <source>
        <dbReference type="EMBL" id="TVX91388.1"/>
    </source>
</evidence>
<evidence type="ECO:0000313" key="2">
    <source>
        <dbReference type="Proteomes" id="UP000316330"/>
    </source>
</evidence>
<reference evidence="1 2" key="1">
    <citation type="submission" date="2019-07" db="EMBL/GenBank/DDBJ databases">
        <authorList>
            <person name="Kim J."/>
        </authorList>
    </citation>
    <scope>NUCLEOTIDE SEQUENCE [LARGE SCALE GENOMIC DNA]</scope>
    <source>
        <strain evidence="1 2">G13</strain>
    </source>
</reference>
<dbReference type="RefSeq" id="WP_144707399.1">
    <property type="nucleotide sequence ID" value="NZ_VNJJ01000033.1"/>
</dbReference>
<organism evidence="1 2">
    <name type="scientific">Cohnella terricola</name>
    <dbReference type="NCBI Taxonomy" id="1289167"/>
    <lineage>
        <taxon>Bacteria</taxon>
        <taxon>Bacillati</taxon>
        <taxon>Bacillota</taxon>
        <taxon>Bacilli</taxon>
        <taxon>Bacillales</taxon>
        <taxon>Paenibacillaceae</taxon>
        <taxon>Cohnella</taxon>
    </lineage>
</organism>
<gene>
    <name evidence="1" type="ORF">FPZ45_25090</name>
</gene>
<keyword evidence="2" id="KW-1185">Reference proteome</keyword>
<proteinExistence type="predicted"/>